<dbReference type="PROSITE" id="PS51161">
    <property type="entry name" value="ATP_CONE"/>
    <property type="match status" value="1"/>
</dbReference>
<feature type="domain" description="ATP-cone" evidence="4">
    <location>
        <begin position="61"/>
        <end position="142"/>
    </location>
</feature>
<sequence>MSHCCPAGCSLQPNRGRVKPPETVIRGATGTRASSGKKEQIIDVVMRMAGQQMESRPWQQTMVRKTNNQEEQFNPDKIRRSVQNAGANQQLADEITQQIQGSTHSGMTTTEIDNSVQEVLKQKDMDAYNNWMRWKEQHQSSR</sequence>
<dbReference type="Pfam" id="PF03477">
    <property type="entry name" value="ATP-cone"/>
    <property type="match status" value="1"/>
</dbReference>
<comment type="caution">
    <text evidence="5">The sequence shown here is derived from an EMBL/GenBank/DDBJ whole genome shotgun (WGS) entry which is preliminary data.</text>
</comment>
<evidence type="ECO:0000313" key="5">
    <source>
        <dbReference type="EMBL" id="MDN7013660.1"/>
    </source>
</evidence>
<dbReference type="Proteomes" id="UP001168423">
    <property type="component" value="Unassembled WGS sequence"/>
</dbReference>
<gene>
    <name evidence="5" type="ORF">FGW20_11570</name>
</gene>
<evidence type="ECO:0000256" key="3">
    <source>
        <dbReference type="PROSITE-ProRule" id="PRU00492"/>
    </source>
</evidence>
<keyword evidence="1 3" id="KW-0547">Nucleotide-binding</keyword>
<dbReference type="InterPro" id="IPR005144">
    <property type="entry name" value="ATP-cone_dom"/>
</dbReference>
<evidence type="ECO:0000259" key="4">
    <source>
        <dbReference type="PROSITE" id="PS51161"/>
    </source>
</evidence>
<name>A0ABT8M4Y5_9EURY</name>
<evidence type="ECO:0000256" key="2">
    <source>
        <dbReference type="ARBA" id="ARBA00022840"/>
    </source>
</evidence>
<keyword evidence="2 3" id="KW-0067">ATP-binding</keyword>
<dbReference type="EMBL" id="VCYI01000017">
    <property type="protein sequence ID" value="MDN7013660.1"/>
    <property type="molecule type" value="Genomic_DNA"/>
</dbReference>
<protein>
    <recommendedName>
        <fullName evidence="4">ATP-cone domain-containing protein</fullName>
    </recommendedName>
</protein>
<organism evidence="5 6">
    <name type="scientific">Methanoculleus methanifontis</name>
    <dbReference type="NCBI Taxonomy" id="2584086"/>
    <lineage>
        <taxon>Archaea</taxon>
        <taxon>Methanobacteriati</taxon>
        <taxon>Methanobacteriota</taxon>
        <taxon>Stenosarchaea group</taxon>
        <taxon>Methanomicrobia</taxon>
        <taxon>Methanomicrobiales</taxon>
        <taxon>Methanomicrobiaceae</taxon>
        <taxon>Methanoculleus</taxon>
    </lineage>
</organism>
<evidence type="ECO:0000256" key="1">
    <source>
        <dbReference type="ARBA" id="ARBA00022741"/>
    </source>
</evidence>
<proteinExistence type="predicted"/>
<evidence type="ECO:0000313" key="6">
    <source>
        <dbReference type="Proteomes" id="UP001168423"/>
    </source>
</evidence>
<accession>A0ABT8M4Y5</accession>
<keyword evidence="6" id="KW-1185">Reference proteome</keyword>
<reference evidence="5" key="1">
    <citation type="submission" date="2019-05" db="EMBL/GenBank/DDBJ databases">
        <title>Isolation and characterization of methanogens from the cold seep sediment at Four-Way Closure Ridge.</title>
        <authorList>
            <person name="You Y.-T."/>
            <person name="Chen S.-C."/>
            <person name="Zhang W.-L."/>
            <person name="Lai M.-C."/>
        </authorList>
    </citation>
    <scope>NUCLEOTIDE SEQUENCE</scope>
    <source>
        <strain evidence="5">FWC-SCC3</strain>
    </source>
</reference>